<evidence type="ECO:0000256" key="1">
    <source>
        <dbReference type="ARBA" id="ARBA00004533"/>
    </source>
</evidence>
<dbReference type="Proteomes" id="UP001589700">
    <property type="component" value="Unassembled WGS sequence"/>
</dbReference>
<evidence type="ECO:0000256" key="5">
    <source>
        <dbReference type="ARBA" id="ARBA00023136"/>
    </source>
</evidence>
<dbReference type="PROSITE" id="PS51318">
    <property type="entry name" value="TAT"/>
    <property type="match status" value="1"/>
</dbReference>
<dbReference type="PANTHER" id="PTHR30024">
    <property type="entry name" value="ALIPHATIC SULFONATES-BINDING PROTEIN-RELATED"/>
    <property type="match status" value="1"/>
</dbReference>
<comment type="subcellular location">
    <subcellularLocation>
        <location evidence="1">Cell inner membrane</location>
    </subcellularLocation>
</comment>
<keyword evidence="3" id="KW-1003">Cell membrane</keyword>
<comment type="caution">
    <text evidence="7">The sequence shown here is derived from an EMBL/GenBank/DDBJ whole genome shotgun (WGS) entry which is preliminary data.</text>
</comment>
<gene>
    <name evidence="7" type="ORF">ACFFVD_09135</name>
</gene>
<keyword evidence="4" id="KW-0997">Cell inner membrane</keyword>
<keyword evidence="2" id="KW-0813">Transport</keyword>
<reference evidence="7 8" key="1">
    <citation type="submission" date="2024-09" db="EMBL/GenBank/DDBJ databases">
        <authorList>
            <person name="Sun Q."/>
            <person name="Mori K."/>
        </authorList>
    </citation>
    <scope>NUCLEOTIDE SEQUENCE [LARGE SCALE GENOMIC DNA]</scope>
    <source>
        <strain evidence="7 8">CCM 7659</strain>
    </source>
</reference>
<comment type="similarity">
    <text evidence="6">Belongs to the CmpA/NrtA family.</text>
</comment>
<evidence type="ECO:0000256" key="3">
    <source>
        <dbReference type="ARBA" id="ARBA00022475"/>
    </source>
</evidence>
<evidence type="ECO:0000256" key="6">
    <source>
        <dbReference type="ARBA" id="ARBA00024031"/>
    </source>
</evidence>
<evidence type="ECO:0000313" key="7">
    <source>
        <dbReference type="EMBL" id="MFB9259966.1"/>
    </source>
</evidence>
<dbReference type="Gene3D" id="3.40.190.10">
    <property type="entry name" value="Periplasmic binding protein-like II"/>
    <property type="match status" value="2"/>
</dbReference>
<proteinExistence type="inferred from homology"/>
<dbReference type="SUPFAM" id="SSF53850">
    <property type="entry name" value="Periplasmic binding protein-like II"/>
    <property type="match status" value="1"/>
</dbReference>
<dbReference type="EMBL" id="JBHMDY010000004">
    <property type="protein sequence ID" value="MFB9259966.1"/>
    <property type="molecule type" value="Genomic_DNA"/>
</dbReference>
<keyword evidence="5" id="KW-0472">Membrane</keyword>
<name>A0ABV5JQE0_9ACTN</name>
<evidence type="ECO:0000313" key="8">
    <source>
        <dbReference type="Proteomes" id="UP001589700"/>
    </source>
</evidence>
<dbReference type="InterPro" id="IPR006311">
    <property type="entry name" value="TAT_signal"/>
</dbReference>
<dbReference type="CDD" id="cd13553">
    <property type="entry name" value="PBP2_NrtA_CpmA_like"/>
    <property type="match status" value="1"/>
</dbReference>
<evidence type="ECO:0000256" key="2">
    <source>
        <dbReference type="ARBA" id="ARBA00022448"/>
    </source>
</evidence>
<dbReference type="RefSeq" id="WP_182632132.1">
    <property type="nucleotide sequence ID" value="NZ_JAALDM010000118.1"/>
</dbReference>
<sequence length="396" mass="42231">MNSDPGPRGPVLDRRSLLRAGGALAVGAGALGGAVTLGNLVSAATAPRGVETEELRIGYLPITDAAPLLVAHGDGYFERQKLIVGRPVLFRSWSSLMEAFLTRQVDLIHLLMPSAVQLRYVIGADVKMVSWNHTGGGAVTVAPQITDITELAGTQVAIPGWWSIHNMLLQRVLRAHGLTPVARKAPSRKDGTVELVVMGPSDMIPALATGSISAFTVADPFNAGAVAKGVGSLHMLLDEVWRDHACCVTVVHEELIDSRPDTVQALIDSSVAAQLGIRADRTAAAEILSGKGYLPQPPAAVEVAMSGTVPDPTGGPERPRIDFHPYPFPSFTEELVRQMRRTVVDGETRFLDGLDPSTVHRELVDDRFVRAAIERHGGPAALGLPASLTRHERLLS</sequence>
<dbReference type="PANTHER" id="PTHR30024:SF43">
    <property type="entry name" value="BLL4572 PROTEIN"/>
    <property type="match status" value="1"/>
</dbReference>
<dbReference type="InterPro" id="IPR044527">
    <property type="entry name" value="NrtA/CpmA_ABC-bd_dom"/>
</dbReference>
<accession>A0ABV5JQE0</accession>
<keyword evidence="8" id="KW-1185">Reference proteome</keyword>
<protein>
    <submittedName>
        <fullName evidence="7">ABC transporter substrate-binding protein</fullName>
    </submittedName>
</protein>
<dbReference type="Pfam" id="PF13379">
    <property type="entry name" value="NMT1_2"/>
    <property type="match status" value="1"/>
</dbReference>
<organism evidence="7 8">
    <name type="scientific">Dietzia aerolata</name>
    <dbReference type="NCBI Taxonomy" id="595984"/>
    <lineage>
        <taxon>Bacteria</taxon>
        <taxon>Bacillati</taxon>
        <taxon>Actinomycetota</taxon>
        <taxon>Actinomycetes</taxon>
        <taxon>Mycobacteriales</taxon>
        <taxon>Dietziaceae</taxon>
        <taxon>Dietzia</taxon>
    </lineage>
</organism>
<evidence type="ECO:0000256" key="4">
    <source>
        <dbReference type="ARBA" id="ARBA00022519"/>
    </source>
</evidence>